<dbReference type="Gene3D" id="2.150.10.10">
    <property type="entry name" value="Serralysin-like metalloprotease, C-terminal"/>
    <property type="match status" value="1"/>
</dbReference>
<dbReference type="PRINTS" id="PR00313">
    <property type="entry name" value="CABNDNGRPT"/>
</dbReference>
<comment type="caution">
    <text evidence="2">The sequence shown here is derived from an EMBL/GenBank/DDBJ whole genome shotgun (WGS) entry which is preliminary data.</text>
</comment>
<dbReference type="InterPro" id="IPR038255">
    <property type="entry name" value="PBS_linker_sf"/>
</dbReference>
<dbReference type="Gene3D" id="2.60.40.2700">
    <property type="match status" value="3"/>
</dbReference>
<dbReference type="InterPro" id="IPR011049">
    <property type="entry name" value="Serralysin-like_metalloprot_C"/>
</dbReference>
<reference evidence="2 3" key="1">
    <citation type="submission" date="2014-10" db="EMBL/GenBank/DDBJ databases">
        <title>Genome sequence of Ponticoccus sp. strain UMTAT08 isolated from clonal culture of toxic dinoflagellate Alexandrium tamiyavanichii.</title>
        <authorList>
            <person name="Gan H.Y."/>
            <person name="Muhd D.-D."/>
            <person name="Mohd Noor M.E."/>
            <person name="Yeong Y.S."/>
            <person name="Usup G."/>
        </authorList>
    </citation>
    <scope>NUCLEOTIDE SEQUENCE [LARGE SCALE GENOMIC DNA]</scope>
    <source>
        <strain evidence="2 3">UMTAT08</strain>
    </source>
</reference>
<gene>
    <name evidence="2" type="ORF">OA50_03426</name>
</gene>
<feature type="domain" description="DUF4214" evidence="1">
    <location>
        <begin position="503"/>
        <end position="570"/>
    </location>
</feature>
<dbReference type="Pfam" id="PF13946">
    <property type="entry name" value="DUF4214"/>
    <property type="match status" value="2"/>
</dbReference>
<dbReference type="Gene3D" id="1.10.3130.20">
    <property type="entry name" value="Phycobilisome linker domain"/>
    <property type="match status" value="2"/>
</dbReference>
<proteinExistence type="predicted"/>
<evidence type="ECO:0000313" key="3">
    <source>
        <dbReference type="Proteomes" id="UP000030960"/>
    </source>
</evidence>
<feature type="domain" description="DUF4214" evidence="1">
    <location>
        <begin position="378"/>
        <end position="446"/>
    </location>
</feature>
<sequence>MQQSPPTGAVTISGLARQGGVLTVANTLADPDGLGTLAYQWLRDGTAVPGATGLTYTLGQADVGARISVRVSYTDGFGTPESVASAATTPVSNVNDAPTGAVTISGLARQGGVLTAANTLADPDGLGTLAYQWLRDGTAVPGATGLTYTLGQADVGARISVRVSYTDGFGTPESVASAATTPVSNVNDAPTGAVTISGLARQGGVLTAANTLADPDGLGTLAYQWLRDGTAVPGATNATYLLKPADVGSTIAVRISYTDSFGTSEVVISASTAAVSADPTATISGTEDSKNLLGTPGNDLIDAGQGDDSVTGAGGIDKLVGADGNDVLIGDSRGLYYLDESAQVYRMYDTVFGRAPDGGGHHTWTLTLLGGTTLTEVAAAFVASPEFQRTYGNTTNADFVTLLYQNVLDRPPSAEDRDFWVGRLDTTWTRTDLVLFFSESAEHVRKTAVAQDLFDETRDITNWGDDVYRLYRAIFDRDPDGGGFNTWTGSLSSGNMTLPQVIESFMASPEFQSTYGAATSDTEFVTLLYLNVLKRAPDAGGLQGWIDALEGGMERAKVVGFFLSSLEFVNGTRDDMVTWMQARFPDDVLDPGPGDAVVSGGAYADTFVFTNDGQASEVIVTDVEAWDTLDFSDFGLTQAQVLAALEQQGEDVVFASGGETVVFKDTLLAEVTQDMILV</sequence>
<dbReference type="PATRIC" id="fig|1515334.3.peg.3445"/>
<dbReference type="SUPFAM" id="SSF51120">
    <property type="entry name" value="beta-Roll"/>
    <property type="match status" value="2"/>
</dbReference>
<organism evidence="2 3">
    <name type="scientific">Mameliella alba</name>
    <dbReference type="NCBI Taxonomy" id="561184"/>
    <lineage>
        <taxon>Bacteria</taxon>
        <taxon>Pseudomonadati</taxon>
        <taxon>Pseudomonadota</taxon>
        <taxon>Alphaproteobacteria</taxon>
        <taxon>Rhodobacterales</taxon>
        <taxon>Roseobacteraceae</taxon>
        <taxon>Mameliella</taxon>
    </lineage>
</organism>
<protein>
    <submittedName>
        <fullName evidence="2">Hemolysin-type calcium-binding region</fullName>
    </submittedName>
</protein>
<dbReference type="AlphaFoldDB" id="A0A0B3SNN3"/>
<dbReference type="EMBL" id="JSUQ01000013">
    <property type="protein sequence ID" value="KHQ52019.1"/>
    <property type="molecule type" value="Genomic_DNA"/>
</dbReference>
<dbReference type="RefSeq" id="WP_139022629.1">
    <property type="nucleotide sequence ID" value="NZ_JSUQ01000013.1"/>
</dbReference>
<dbReference type="Proteomes" id="UP000030960">
    <property type="component" value="Unassembled WGS sequence"/>
</dbReference>
<evidence type="ECO:0000259" key="1">
    <source>
        <dbReference type="Pfam" id="PF13946"/>
    </source>
</evidence>
<accession>A0A0B3SNN3</accession>
<dbReference type="InterPro" id="IPR025282">
    <property type="entry name" value="DUF4214"/>
</dbReference>
<dbReference type="OrthoDB" id="9795675at2"/>
<name>A0A0B3SNN3_9RHOB</name>
<keyword evidence="3" id="KW-1185">Reference proteome</keyword>
<evidence type="ECO:0000313" key="2">
    <source>
        <dbReference type="EMBL" id="KHQ52019.1"/>
    </source>
</evidence>